<dbReference type="Gene3D" id="2.40.370.10">
    <property type="entry name" value="AttH-like domain"/>
    <property type="match status" value="2"/>
</dbReference>
<dbReference type="HOGENOM" id="CLU_046730_0_0_1"/>
<dbReference type="AlphaFoldDB" id="A0A0C3I236"/>
<reference evidence="3" key="2">
    <citation type="submission" date="2015-01" db="EMBL/GenBank/DDBJ databases">
        <title>Evolutionary Origins and Diversification of the Mycorrhizal Mutualists.</title>
        <authorList>
            <consortium name="DOE Joint Genome Institute"/>
            <consortium name="Mycorrhizal Genomics Consortium"/>
            <person name="Kohler A."/>
            <person name="Kuo A."/>
            <person name="Nagy L.G."/>
            <person name="Floudas D."/>
            <person name="Copeland A."/>
            <person name="Barry K.W."/>
            <person name="Cichocki N."/>
            <person name="Veneault-Fourrey C."/>
            <person name="LaButti K."/>
            <person name="Lindquist E.A."/>
            <person name="Lipzen A."/>
            <person name="Lundell T."/>
            <person name="Morin E."/>
            <person name="Murat C."/>
            <person name="Riley R."/>
            <person name="Ohm R."/>
            <person name="Sun H."/>
            <person name="Tunlid A."/>
            <person name="Henrissat B."/>
            <person name="Grigoriev I.V."/>
            <person name="Hibbett D.S."/>
            <person name="Martin F."/>
        </authorList>
    </citation>
    <scope>NUCLEOTIDE SEQUENCE [LARGE SCALE GENOMIC DNA]</scope>
    <source>
        <strain evidence="3">Zn</strain>
    </source>
</reference>
<gene>
    <name evidence="2" type="ORF">OIDMADRAFT_150257</name>
</gene>
<dbReference type="InterPro" id="IPR023374">
    <property type="entry name" value="AttH-like_dom_sf"/>
</dbReference>
<dbReference type="STRING" id="913774.A0A0C3I236"/>
<protein>
    <recommendedName>
        <fullName evidence="4">AttH domain-containing protein</fullName>
    </recommendedName>
</protein>
<evidence type="ECO:0000313" key="2">
    <source>
        <dbReference type="EMBL" id="KIN09110.1"/>
    </source>
</evidence>
<organism evidence="2 3">
    <name type="scientific">Oidiodendron maius (strain Zn)</name>
    <dbReference type="NCBI Taxonomy" id="913774"/>
    <lineage>
        <taxon>Eukaryota</taxon>
        <taxon>Fungi</taxon>
        <taxon>Dikarya</taxon>
        <taxon>Ascomycota</taxon>
        <taxon>Pezizomycotina</taxon>
        <taxon>Leotiomycetes</taxon>
        <taxon>Leotiomycetes incertae sedis</taxon>
        <taxon>Myxotrichaceae</taxon>
        <taxon>Oidiodendron</taxon>
    </lineage>
</organism>
<keyword evidence="1" id="KW-0732">Signal</keyword>
<evidence type="ECO:0000256" key="1">
    <source>
        <dbReference type="SAM" id="SignalP"/>
    </source>
</evidence>
<keyword evidence="3" id="KW-1185">Reference proteome</keyword>
<dbReference type="SUPFAM" id="SSF159245">
    <property type="entry name" value="AttH-like"/>
    <property type="match status" value="1"/>
</dbReference>
<dbReference type="EMBL" id="KN832870">
    <property type="protein sequence ID" value="KIN09110.1"/>
    <property type="molecule type" value="Genomic_DNA"/>
</dbReference>
<dbReference type="Proteomes" id="UP000054321">
    <property type="component" value="Unassembled WGS sequence"/>
</dbReference>
<evidence type="ECO:0000313" key="3">
    <source>
        <dbReference type="Proteomes" id="UP000054321"/>
    </source>
</evidence>
<proteinExistence type="predicted"/>
<dbReference type="Pfam" id="PF17186">
    <property type="entry name" value="Lipocalin_9"/>
    <property type="match status" value="1"/>
</dbReference>
<dbReference type="InterPro" id="IPR053112">
    <property type="entry name" value="Fungal_Dehydratase/Hydratase"/>
</dbReference>
<feature type="chain" id="PRO_5002178756" description="AttH domain-containing protein" evidence="1">
    <location>
        <begin position="17"/>
        <end position="350"/>
    </location>
</feature>
<dbReference type="PANTHER" id="PTHR40617:SF1">
    <property type="entry name" value="ATTH DOMAIN-CONTAINING PROTEIN-RELATED"/>
    <property type="match status" value="1"/>
</dbReference>
<dbReference type="PANTHER" id="PTHR40617">
    <property type="entry name" value="TERPENE CYCLASE ASQC"/>
    <property type="match status" value="1"/>
</dbReference>
<evidence type="ECO:0008006" key="4">
    <source>
        <dbReference type="Google" id="ProtNLM"/>
    </source>
</evidence>
<dbReference type="InParanoid" id="A0A0C3I236"/>
<accession>A0A0C3I236</accession>
<sequence length="350" mass="38115">MLPQLILGTLAASTVAIALPAKQPDFIFVPENGSINDAYAQDVPVLYNITQTQMLNGAISGSYYSSSFLTDTNGNQYILLSHFLAANPSYFRGSLLDITTSTYTNFFNHTSYSTNPSSTFNVSVNDGGFQSTSSNNVSTIRTWHTNADVQYDLTFEATSAILYNVGAGEFQWGTGLTNEWGIPAGKTTGTLQVKGSTITIDPARSLTWYDRQWGPGFVVGNWTWFEFHLGPRGSTKVSVWAWDNLNPAGEAHFATVRAANGDHSVFSVTVIPSYTRSYTSSATNITYPLDWEITSPLGETLFVSSFKADQEIVGSAISEHAYEGFTTTKGTFLNTIGDGFGLVEMVRTID</sequence>
<reference evidence="2 3" key="1">
    <citation type="submission" date="2014-04" db="EMBL/GenBank/DDBJ databases">
        <authorList>
            <consortium name="DOE Joint Genome Institute"/>
            <person name="Kuo A."/>
            <person name="Martino E."/>
            <person name="Perotto S."/>
            <person name="Kohler A."/>
            <person name="Nagy L.G."/>
            <person name="Floudas D."/>
            <person name="Copeland A."/>
            <person name="Barry K.W."/>
            <person name="Cichocki N."/>
            <person name="Veneault-Fourrey C."/>
            <person name="LaButti K."/>
            <person name="Lindquist E.A."/>
            <person name="Lipzen A."/>
            <person name="Lundell T."/>
            <person name="Morin E."/>
            <person name="Murat C."/>
            <person name="Sun H."/>
            <person name="Tunlid A."/>
            <person name="Henrissat B."/>
            <person name="Grigoriev I.V."/>
            <person name="Hibbett D.S."/>
            <person name="Martin F."/>
            <person name="Nordberg H.P."/>
            <person name="Cantor M.N."/>
            <person name="Hua S.X."/>
        </authorList>
    </citation>
    <scope>NUCLEOTIDE SEQUENCE [LARGE SCALE GENOMIC DNA]</scope>
    <source>
        <strain evidence="2 3">Zn</strain>
    </source>
</reference>
<dbReference type="OrthoDB" id="5295747at2759"/>
<name>A0A0C3I236_OIDMZ</name>
<feature type="signal peptide" evidence="1">
    <location>
        <begin position="1"/>
        <end position="16"/>
    </location>
</feature>